<dbReference type="AlphaFoldDB" id="A0A699T2K3"/>
<proteinExistence type="predicted"/>
<gene>
    <name evidence="4" type="ORF">Tci_876396</name>
</gene>
<dbReference type="InterPro" id="IPR036875">
    <property type="entry name" value="Znf_CCHC_sf"/>
</dbReference>
<dbReference type="InterPro" id="IPR001878">
    <property type="entry name" value="Znf_CCHC"/>
</dbReference>
<protein>
    <recommendedName>
        <fullName evidence="3">CCHC-type domain-containing protein</fullName>
    </recommendedName>
</protein>
<accession>A0A699T2K3</accession>
<keyword evidence="1" id="KW-0863">Zinc-finger</keyword>
<feature type="non-terminal residue" evidence="4">
    <location>
        <position position="196"/>
    </location>
</feature>
<dbReference type="SMART" id="SM00343">
    <property type="entry name" value="ZnF_C2HC"/>
    <property type="match status" value="1"/>
</dbReference>
<evidence type="ECO:0000259" key="3">
    <source>
        <dbReference type="PROSITE" id="PS50158"/>
    </source>
</evidence>
<dbReference type="EMBL" id="BKCJ011211651">
    <property type="protein sequence ID" value="GFD04427.1"/>
    <property type="molecule type" value="Genomic_DNA"/>
</dbReference>
<comment type="caution">
    <text evidence="4">The sequence shown here is derived from an EMBL/GenBank/DDBJ whole genome shotgun (WGS) entry which is preliminary data.</text>
</comment>
<dbReference type="PANTHER" id="PTHR35317">
    <property type="entry name" value="OS04G0629600 PROTEIN"/>
    <property type="match status" value="1"/>
</dbReference>
<sequence length="196" mass="22326">ELELEPRTRNMAIDVKKDKLALAAIYQGIPKDLLLSLVEKQTAKDAWEMLKTMFMGEERVKTAKVQTLKAEFETLSMKERVRGKSESGEGKLLLTHQEWLERSKKGDDEQGTSQRNTRSIASDNRGRGRGRRRGNGSRNRGGRGSGGGNQQRDGYHGFDKNHNKSIVKCYNCQQYGHYAAECRNPRRERNQEANLT</sequence>
<evidence type="ECO:0000256" key="1">
    <source>
        <dbReference type="PROSITE-ProRule" id="PRU00047"/>
    </source>
</evidence>
<keyword evidence="1" id="KW-0862">Zinc</keyword>
<keyword evidence="1" id="KW-0479">Metal-binding</keyword>
<feature type="non-terminal residue" evidence="4">
    <location>
        <position position="1"/>
    </location>
</feature>
<dbReference type="SUPFAM" id="SSF57756">
    <property type="entry name" value="Retrovirus zinc finger-like domains"/>
    <property type="match status" value="1"/>
</dbReference>
<dbReference type="Pfam" id="PF00098">
    <property type="entry name" value="zf-CCHC"/>
    <property type="match status" value="1"/>
</dbReference>
<evidence type="ECO:0000256" key="2">
    <source>
        <dbReference type="SAM" id="MobiDB-lite"/>
    </source>
</evidence>
<feature type="compositionally biased region" description="Basic and acidic residues" evidence="2">
    <location>
        <begin position="80"/>
        <end position="89"/>
    </location>
</feature>
<organism evidence="4">
    <name type="scientific">Tanacetum cinerariifolium</name>
    <name type="common">Dalmatian daisy</name>
    <name type="synonym">Chrysanthemum cinerariifolium</name>
    <dbReference type="NCBI Taxonomy" id="118510"/>
    <lineage>
        <taxon>Eukaryota</taxon>
        <taxon>Viridiplantae</taxon>
        <taxon>Streptophyta</taxon>
        <taxon>Embryophyta</taxon>
        <taxon>Tracheophyta</taxon>
        <taxon>Spermatophyta</taxon>
        <taxon>Magnoliopsida</taxon>
        <taxon>eudicotyledons</taxon>
        <taxon>Gunneridae</taxon>
        <taxon>Pentapetalae</taxon>
        <taxon>asterids</taxon>
        <taxon>campanulids</taxon>
        <taxon>Asterales</taxon>
        <taxon>Asteraceae</taxon>
        <taxon>Asteroideae</taxon>
        <taxon>Anthemideae</taxon>
        <taxon>Anthemidinae</taxon>
        <taxon>Tanacetum</taxon>
    </lineage>
</organism>
<dbReference type="Pfam" id="PF14223">
    <property type="entry name" value="Retrotran_gag_2"/>
    <property type="match status" value="1"/>
</dbReference>
<feature type="compositionally biased region" description="Polar residues" evidence="2">
    <location>
        <begin position="111"/>
        <end position="122"/>
    </location>
</feature>
<dbReference type="PANTHER" id="PTHR35317:SF38">
    <property type="entry name" value="RNA-DIRECTED DNA POLYMERASE"/>
    <property type="match status" value="1"/>
</dbReference>
<dbReference type="GO" id="GO:0008270">
    <property type="term" value="F:zinc ion binding"/>
    <property type="evidence" value="ECO:0007669"/>
    <property type="project" value="UniProtKB-KW"/>
</dbReference>
<evidence type="ECO:0000313" key="4">
    <source>
        <dbReference type="EMBL" id="GFD04427.1"/>
    </source>
</evidence>
<feature type="region of interest" description="Disordered" evidence="2">
    <location>
        <begin position="80"/>
        <end position="159"/>
    </location>
</feature>
<feature type="domain" description="CCHC-type" evidence="3">
    <location>
        <begin position="168"/>
        <end position="184"/>
    </location>
</feature>
<dbReference type="GO" id="GO:0003676">
    <property type="term" value="F:nucleic acid binding"/>
    <property type="evidence" value="ECO:0007669"/>
    <property type="project" value="InterPro"/>
</dbReference>
<name>A0A699T2K3_TANCI</name>
<reference evidence="4" key="1">
    <citation type="journal article" date="2019" name="Sci. Rep.">
        <title>Draft genome of Tanacetum cinerariifolium, the natural source of mosquito coil.</title>
        <authorList>
            <person name="Yamashiro T."/>
            <person name="Shiraishi A."/>
            <person name="Satake H."/>
            <person name="Nakayama K."/>
        </authorList>
    </citation>
    <scope>NUCLEOTIDE SEQUENCE</scope>
</reference>
<dbReference type="PROSITE" id="PS50158">
    <property type="entry name" value="ZF_CCHC"/>
    <property type="match status" value="1"/>
</dbReference>
<dbReference type="Gene3D" id="4.10.60.10">
    <property type="entry name" value="Zinc finger, CCHC-type"/>
    <property type="match status" value="1"/>
</dbReference>
<feature type="compositionally biased region" description="Basic and acidic residues" evidence="2">
    <location>
        <begin position="98"/>
        <end position="108"/>
    </location>
</feature>